<dbReference type="EMBL" id="CP045929">
    <property type="protein sequence ID" value="QGK69927.1"/>
    <property type="molecule type" value="Genomic_DNA"/>
</dbReference>
<evidence type="ECO:0000313" key="6">
    <source>
        <dbReference type="Proteomes" id="UP000371041"/>
    </source>
</evidence>
<dbReference type="InterPro" id="IPR029000">
    <property type="entry name" value="Cyclophilin-like_dom_sf"/>
</dbReference>
<evidence type="ECO:0000256" key="2">
    <source>
        <dbReference type="ARBA" id="ARBA00022801"/>
    </source>
</evidence>
<dbReference type="Gene3D" id="2.40.100.10">
    <property type="entry name" value="Cyclophilin-like"/>
    <property type="match status" value="1"/>
</dbReference>
<proteinExistence type="predicted"/>
<dbReference type="SUPFAM" id="SSF50891">
    <property type="entry name" value="Cyclophilin-like"/>
    <property type="match status" value="1"/>
</dbReference>
<gene>
    <name evidence="5" type="ORF">GIY23_10705</name>
</gene>
<dbReference type="SMART" id="SM00796">
    <property type="entry name" value="AHS1"/>
    <property type="match status" value="1"/>
</dbReference>
<keyword evidence="6" id="KW-1185">Reference proteome</keyword>
<feature type="domain" description="Carboxyltransferase" evidence="4">
    <location>
        <begin position="1"/>
        <end position="191"/>
    </location>
</feature>
<evidence type="ECO:0000259" key="4">
    <source>
        <dbReference type="SMART" id="SM00796"/>
    </source>
</evidence>
<dbReference type="KEGG" id="sace:GIY23_10705"/>
<dbReference type="SUPFAM" id="SSF160467">
    <property type="entry name" value="PH0987 N-terminal domain-like"/>
    <property type="match status" value="1"/>
</dbReference>
<dbReference type="Pfam" id="PF02682">
    <property type="entry name" value="CT_C_D"/>
    <property type="match status" value="1"/>
</dbReference>
<reference evidence="6" key="1">
    <citation type="submission" date="2019-11" db="EMBL/GenBank/DDBJ databases">
        <title>The complete genome sequence of Saccharopolyspora sp. E2A.</title>
        <authorList>
            <person name="Zhang G."/>
        </authorList>
    </citation>
    <scope>NUCLEOTIDE SEQUENCE [LARGE SCALE GENOMIC DNA]</scope>
    <source>
        <strain evidence="6">E2A</strain>
    </source>
</reference>
<evidence type="ECO:0000256" key="1">
    <source>
        <dbReference type="ARBA" id="ARBA00022741"/>
    </source>
</evidence>
<dbReference type="InterPro" id="IPR010016">
    <property type="entry name" value="PxpB"/>
</dbReference>
<dbReference type="AlphaFoldDB" id="A0A5Q3QGI7"/>
<dbReference type="GO" id="GO:0016740">
    <property type="term" value="F:transferase activity"/>
    <property type="evidence" value="ECO:0007669"/>
    <property type="project" value="UniProtKB-KW"/>
</dbReference>
<keyword evidence="5" id="KW-0808">Transferase</keyword>
<accession>A0A5Q3QGI7</accession>
<protein>
    <submittedName>
        <fullName evidence="5">Carboxyltransferase domain-containing protein</fullName>
    </submittedName>
</protein>
<keyword evidence="1" id="KW-0547">Nucleotide-binding</keyword>
<dbReference type="PANTHER" id="PTHR34698">
    <property type="entry name" value="5-OXOPROLINASE SUBUNIT B"/>
    <property type="match status" value="1"/>
</dbReference>
<dbReference type="RefSeq" id="WP_154076520.1">
    <property type="nucleotide sequence ID" value="NZ_CP045929.1"/>
</dbReference>
<dbReference type="InterPro" id="IPR003833">
    <property type="entry name" value="CT_C_D"/>
</dbReference>
<keyword evidence="2" id="KW-0378">Hydrolase</keyword>
<dbReference type="GO" id="GO:0005524">
    <property type="term" value="F:ATP binding"/>
    <property type="evidence" value="ECO:0007669"/>
    <property type="project" value="UniProtKB-KW"/>
</dbReference>
<name>A0A5Q3QGI7_9PSEU</name>
<evidence type="ECO:0000256" key="3">
    <source>
        <dbReference type="ARBA" id="ARBA00022840"/>
    </source>
</evidence>
<evidence type="ECO:0000313" key="5">
    <source>
        <dbReference type="EMBL" id="QGK69927.1"/>
    </source>
</evidence>
<organism evidence="5 6">
    <name type="scientific">Allosaccharopolyspora coralli</name>
    <dbReference type="NCBI Taxonomy" id="2665642"/>
    <lineage>
        <taxon>Bacteria</taxon>
        <taxon>Bacillati</taxon>
        <taxon>Actinomycetota</taxon>
        <taxon>Actinomycetes</taxon>
        <taxon>Pseudonocardiales</taxon>
        <taxon>Pseudonocardiaceae</taxon>
        <taxon>Allosaccharopolyspora</taxon>
    </lineage>
</organism>
<dbReference type="Proteomes" id="UP000371041">
    <property type="component" value="Chromosome"/>
</dbReference>
<keyword evidence="3" id="KW-0067">ATP-binding</keyword>
<dbReference type="GO" id="GO:0016787">
    <property type="term" value="F:hydrolase activity"/>
    <property type="evidence" value="ECO:0007669"/>
    <property type="project" value="UniProtKB-KW"/>
</dbReference>
<dbReference type="PANTHER" id="PTHR34698:SF2">
    <property type="entry name" value="5-OXOPROLINASE SUBUNIT B"/>
    <property type="match status" value="1"/>
</dbReference>
<sequence>MRFLACGDAAVLVEVADLDAVLALYRAVRAHTPTAVVEVVPAARTVLLHFDRERTTASAVEQAVRGLPAVEPETGDHGTVRVPVVYDGDDLAEVARLTGLSEREVVEAHVGTEWTVAFGGFAPGFGYLAGGDRRLVVPRRQESRTRVPTGAVGLAGEFSGIYPRESPGGWQLIGHTDTEIWQADRNPPALLRPGVRVRFDEVRS</sequence>
<dbReference type="Gene3D" id="3.30.1360.40">
    <property type="match status" value="1"/>
</dbReference>